<dbReference type="AlphaFoldDB" id="A0AAN6WJH9"/>
<sequence length="217" mass="24898">MMEGPGCRWRTDWSGKTEDPYELQEGCGQESYVSATGRINGQVAEGGARPRQTDKTGRRTEVLKEQGRRKSPGRSWERDDYNRDSPLVTTTPSRVWECPGIYHSYGKRTPGISLEFVQLTRSRVLTERVGEHGETVVEFLREWYLGQWDVPIPVIQNEESPQSSDDTSIILESSQHSRKRSVSDSLQRTRFRGFSEALKIELDFCKPFGFQTARIFD</sequence>
<feature type="compositionally biased region" description="Basic and acidic residues" evidence="1">
    <location>
        <begin position="9"/>
        <end position="19"/>
    </location>
</feature>
<feature type="compositionally biased region" description="Basic and acidic residues" evidence="1">
    <location>
        <begin position="51"/>
        <end position="68"/>
    </location>
</feature>
<feature type="region of interest" description="Disordered" evidence="1">
    <location>
        <begin position="39"/>
        <end position="89"/>
    </location>
</feature>
<protein>
    <submittedName>
        <fullName evidence="2">Uncharacterized protein</fullName>
    </submittedName>
</protein>
<feature type="region of interest" description="Disordered" evidence="1">
    <location>
        <begin position="1"/>
        <end position="25"/>
    </location>
</feature>
<name>A0AAN6WJH9_9PEZI</name>
<evidence type="ECO:0000313" key="2">
    <source>
        <dbReference type="EMBL" id="KAK4182981.1"/>
    </source>
</evidence>
<dbReference type="Proteomes" id="UP001302126">
    <property type="component" value="Unassembled WGS sequence"/>
</dbReference>
<reference evidence="2" key="1">
    <citation type="journal article" date="2023" name="Mol. Phylogenet. Evol.">
        <title>Genome-scale phylogeny and comparative genomics of the fungal order Sordariales.</title>
        <authorList>
            <person name="Hensen N."/>
            <person name="Bonometti L."/>
            <person name="Westerberg I."/>
            <person name="Brannstrom I.O."/>
            <person name="Guillou S."/>
            <person name="Cros-Aarteil S."/>
            <person name="Calhoun S."/>
            <person name="Haridas S."/>
            <person name="Kuo A."/>
            <person name="Mondo S."/>
            <person name="Pangilinan J."/>
            <person name="Riley R."/>
            <person name="LaButti K."/>
            <person name="Andreopoulos B."/>
            <person name="Lipzen A."/>
            <person name="Chen C."/>
            <person name="Yan M."/>
            <person name="Daum C."/>
            <person name="Ng V."/>
            <person name="Clum A."/>
            <person name="Steindorff A."/>
            <person name="Ohm R.A."/>
            <person name="Martin F."/>
            <person name="Silar P."/>
            <person name="Natvig D.O."/>
            <person name="Lalanne C."/>
            <person name="Gautier V."/>
            <person name="Ament-Velasquez S.L."/>
            <person name="Kruys A."/>
            <person name="Hutchinson M.I."/>
            <person name="Powell A.J."/>
            <person name="Barry K."/>
            <person name="Miller A.N."/>
            <person name="Grigoriev I.V."/>
            <person name="Debuchy R."/>
            <person name="Gladieux P."/>
            <person name="Hiltunen Thoren M."/>
            <person name="Johannesson H."/>
        </authorList>
    </citation>
    <scope>NUCLEOTIDE SEQUENCE</scope>
    <source>
        <strain evidence="2">PSN309</strain>
    </source>
</reference>
<proteinExistence type="predicted"/>
<reference evidence="2" key="2">
    <citation type="submission" date="2023-05" db="EMBL/GenBank/DDBJ databases">
        <authorList>
            <consortium name="Lawrence Berkeley National Laboratory"/>
            <person name="Steindorff A."/>
            <person name="Hensen N."/>
            <person name="Bonometti L."/>
            <person name="Westerberg I."/>
            <person name="Brannstrom I.O."/>
            <person name="Guillou S."/>
            <person name="Cros-Aarteil S."/>
            <person name="Calhoun S."/>
            <person name="Haridas S."/>
            <person name="Kuo A."/>
            <person name="Mondo S."/>
            <person name="Pangilinan J."/>
            <person name="Riley R."/>
            <person name="Labutti K."/>
            <person name="Andreopoulos B."/>
            <person name="Lipzen A."/>
            <person name="Chen C."/>
            <person name="Yanf M."/>
            <person name="Daum C."/>
            <person name="Ng V."/>
            <person name="Clum A."/>
            <person name="Ohm R."/>
            <person name="Martin F."/>
            <person name="Silar P."/>
            <person name="Natvig D."/>
            <person name="Lalanne C."/>
            <person name="Gautier V."/>
            <person name="Ament-Velasquez S.L."/>
            <person name="Kruys A."/>
            <person name="Hutchinson M.I."/>
            <person name="Powell A.J."/>
            <person name="Barry K."/>
            <person name="Miller A.N."/>
            <person name="Grigoriev I.V."/>
            <person name="Debuchy R."/>
            <person name="Gladieux P."/>
            <person name="Thoren M.H."/>
            <person name="Johannesson H."/>
        </authorList>
    </citation>
    <scope>NUCLEOTIDE SEQUENCE</scope>
    <source>
        <strain evidence="2">PSN309</strain>
    </source>
</reference>
<keyword evidence="3" id="KW-1185">Reference proteome</keyword>
<organism evidence="2 3">
    <name type="scientific">Podospora australis</name>
    <dbReference type="NCBI Taxonomy" id="1536484"/>
    <lineage>
        <taxon>Eukaryota</taxon>
        <taxon>Fungi</taxon>
        <taxon>Dikarya</taxon>
        <taxon>Ascomycota</taxon>
        <taxon>Pezizomycotina</taxon>
        <taxon>Sordariomycetes</taxon>
        <taxon>Sordariomycetidae</taxon>
        <taxon>Sordariales</taxon>
        <taxon>Podosporaceae</taxon>
        <taxon>Podospora</taxon>
    </lineage>
</organism>
<evidence type="ECO:0000313" key="3">
    <source>
        <dbReference type="Proteomes" id="UP001302126"/>
    </source>
</evidence>
<comment type="caution">
    <text evidence="2">The sequence shown here is derived from an EMBL/GenBank/DDBJ whole genome shotgun (WGS) entry which is preliminary data.</text>
</comment>
<dbReference type="EMBL" id="MU864589">
    <property type="protein sequence ID" value="KAK4182981.1"/>
    <property type="molecule type" value="Genomic_DNA"/>
</dbReference>
<gene>
    <name evidence="2" type="ORF">QBC35DRAFT_536087</name>
</gene>
<accession>A0AAN6WJH9</accession>
<evidence type="ECO:0000256" key="1">
    <source>
        <dbReference type="SAM" id="MobiDB-lite"/>
    </source>
</evidence>